<gene>
    <name evidence="5" type="ORF">C5O00_02120</name>
</gene>
<dbReference type="RefSeq" id="WP_105214500.1">
    <property type="nucleotide sequence ID" value="NZ_CP027062.1"/>
</dbReference>
<dbReference type="EMBL" id="CP027062">
    <property type="protein sequence ID" value="AVI50026.1"/>
    <property type="molecule type" value="Genomic_DNA"/>
</dbReference>
<evidence type="ECO:0000256" key="4">
    <source>
        <dbReference type="SAM" id="SignalP"/>
    </source>
</evidence>
<dbReference type="OrthoDB" id="9803050at2"/>
<dbReference type="InterPro" id="IPR008969">
    <property type="entry name" value="CarboxyPept-like_regulatory"/>
</dbReference>
<protein>
    <submittedName>
        <fullName evidence="5">Uncharacterized protein</fullName>
    </submittedName>
</protein>
<evidence type="ECO:0000313" key="5">
    <source>
        <dbReference type="EMBL" id="AVI50026.1"/>
    </source>
</evidence>
<keyword evidence="2" id="KW-0472">Membrane</keyword>
<dbReference type="SUPFAM" id="SSF49464">
    <property type="entry name" value="Carboxypeptidase regulatory domain-like"/>
    <property type="match status" value="1"/>
</dbReference>
<evidence type="ECO:0000256" key="1">
    <source>
        <dbReference type="ARBA" id="ARBA00004442"/>
    </source>
</evidence>
<evidence type="ECO:0000256" key="2">
    <source>
        <dbReference type="ARBA" id="ARBA00023136"/>
    </source>
</evidence>
<keyword evidence="6" id="KW-1185">Reference proteome</keyword>
<sequence length="850" mass="95000">MRNSAVQGRTIVLIICLSLSTVFCKAQDGGNKNLLVVLQSIEQAFNVRFSYAVDDIANVTLLYEPQPSLEASLDYLSKNIPFTFNKIDDRYITVVKNTSEFLCGRILAADTGLPLENATIVSNLTSFGTLSNEDGTFFIPKALLNEELLIRFVGYQPWQIAVSDLNINCEAILVPAEVSTLQTVFIKNFLVKGLSKNMDGSFGINTSEFGLLPGQVENDILFVTQALPGIQSVNETISNINVRGGTHDENLILWNDIKSYQSGHFFGLISAFNPDITQDVKVHKNGTPIRYGDGISSVIAMKSRDELSEGFHGGAGLNLINGSAFAYLPVSEKAAIQVSGRSSFNALWESPVYQTYSEKVFQDTEISNTDPAESGLKIAAEEDFSFYDVSTRFLWDINDKDKFRVNFLAMNNTLTFNETILDTERSKNSELDLKSILGGLSWERAWSDTFSTRVLTYLTTYYLRALNRDLLTTQEVFQENDVLETGIKLDGNLELSDNFTASGGYQFVETGITNEQEVNLPRFVDFKKNVLRTHAAFAGLTYTSNDNNTTLNGGVRFNYFTKFDKLLIEPRIALHQKLVGGLSLEAQGEFKSQATTQRIDFDSDFLGVEKRRWVLADEENIPIVTSRQASLGLLFEKNGWLLNAEGFYKEVEGISSGNQGFQNQFQYLRSSGSYLANGAEFVVNKEENNYSIWLSYAYLNNTYEFNSFQPTSFPHNLDVTHTATFAGSLIFDRLKVASGINYHSGKPYTIPLTEDAIISDGINETIAYGNPNEERLTDYYRVDLSAEYNWEISENVDAKINLAVLNVLDTRNTLNIRYVITENTDGESSINEVRTTSLGLSPNFSLQLLF</sequence>
<reference evidence="5 6" key="1">
    <citation type="submission" date="2018-02" db="EMBL/GenBank/DDBJ databases">
        <title>Genomic analysis of the strain RR4-38 isolated from a seawater recirculating aquaculture system.</title>
        <authorList>
            <person name="Kim Y.-S."/>
            <person name="Jang Y.H."/>
            <person name="Kim K.-H."/>
        </authorList>
    </citation>
    <scope>NUCLEOTIDE SEQUENCE [LARGE SCALE GENOMIC DNA]</scope>
    <source>
        <strain evidence="5 6">RR4-38</strain>
    </source>
</reference>
<dbReference type="AlphaFoldDB" id="A0A2S0HTR9"/>
<accession>A0A2S0HTR9</accession>
<dbReference type="GO" id="GO:0009279">
    <property type="term" value="C:cell outer membrane"/>
    <property type="evidence" value="ECO:0007669"/>
    <property type="project" value="UniProtKB-SubCell"/>
</dbReference>
<dbReference type="Proteomes" id="UP000238442">
    <property type="component" value="Chromosome"/>
</dbReference>
<organism evidence="5 6">
    <name type="scientific">Pukyongia salina</name>
    <dbReference type="NCBI Taxonomy" id="2094025"/>
    <lineage>
        <taxon>Bacteria</taxon>
        <taxon>Pseudomonadati</taxon>
        <taxon>Bacteroidota</taxon>
        <taxon>Flavobacteriia</taxon>
        <taxon>Flavobacteriales</taxon>
        <taxon>Flavobacteriaceae</taxon>
        <taxon>Pukyongia</taxon>
    </lineage>
</organism>
<feature type="signal peptide" evidence="4">
    <location>
        <begin position="1"/>
        <end position="26"/>
    </location>
</feature>
<dbReference type="Gene3D" id="2.40.170.20">
    <property type="entry name" value="TonB-dependent receptor, beta-barrel domain"/>
    <property type="match status" value="1"/>
</dbReference>
<dbReference type="SUPFAM" id="SSF56935">
    <property type="entry name" value="Porins"/>
    <property type="match status" value="1"/>
</dbReference>
<comment type="subcellular location">
    <subcellularLocation>
        <location evidence="1">Cell outer membrane</location>
    </subcellularLocation>
</comment>
<dbReference type="KEGG" id="aue:C5O00_02120"/>
<proteinExistence type="predicted"/>
<keyword evidence="4" id="KW-0732">Signal</keyword>
<keyword evidence="3" id="KW-0998">Cell outer membrane</keyword>
<dbReference type="InterPro" id="IPR036942">
    <property type="entry name" value="Beta-barrel_TonB_sf"/>
</dbReference>
<feature type="chain" id="PRO_5015429002" evidence="4">
    <location>
        <begin position="27"/>
        <end position="850"/>
    </location>
</feature>
<name>A0A2S0HTR9_9FLAO</name>
<evidence type="ECO:0000256" key="3">
    <source>
        <dbReference type="ARBA" id="ARBA00023237"/>
    </source>
</evidence>
<evidence type="ECO:0000313" key="6">
    <source>
        <dbReference type="Proteomes" id="UP000238442"/>
    </source>
</evidence>